<dbReference type="Proteomes" id="UP000762676">
    <property type="component" value="Unassembled WGS sequence"/>
</dbReference>
<feature type="compositionally biased region" description="Polar residues" evidence="1">
    <location>
        <begin position="113"/>
        <end position="124"/>
    </location>
</feature>
<reference evidence="2 3" key="1">
    <citation type="journal article" date="2021" name="Elife">
        <title>Chloroplast acquisition without the gene transfer in kleptoplastic sea slugs, Plakobranchus ocellatus.</title>
        <authorList>
            <person name="Maeda T."/>
            <person name="Takahashi S."/>
            <person name="Yoshida T."/>
            <person name="Shimamura S."/>
            <person name="Takaki Y."/>
            <person name="Nagai Y."/>
            <person name="Toyoda A."/>
            <person name="Suzuki Y."/>
            <person name="Arimoto A."/>
            <person name="Ishii H."/>
            <person name="Satoh N."/>
            <person name="Nishiyama T."/>
            <person name="Hasebe M."/>
            <person name="Maruyama T."/>
            <person name="Minagawa J."/>
            <person name="Obokata J."/>
            <person name="Shigenobu S."/>
        </authorList>
    </citation>
    <scope>NUCLEOTIDE SEQUENCE [LARGE SCALE GENOMIC DNA]</scope>
</reference>
<feature type="compositionally biased region" description="Low complexity" evidence="1">
    <location>
        <begin position="181"/>
        <end position="195"/>
    </location>
</feature>
<comment type="caution">
    <text evidence="2">The sequence shown here is derived from an EMBL/GenBank/DDBJ whole genome shotgun (WGS) entry which is preliminary data.</text>
</comment>
<evidence type="ECO:0000313" key="2">
    <source>
        <dbReference type="EMBL" id="GFR88319.1"/>
    </source>
</evidence>
<evidence type="ECO:0000256" key="1">
    <source>
        <dbReference type="SAM" id="MobiDB-lite"/>
    </source>
</evidence>
<accession>A0AAV4GSI1</accession>
<feature type="compositionally biased region" description="Acidic residues" evidence="1">
    <location>
        <begin position="143"/>
        <end position="154"/>
    </location>
</feature>
<evidence type="ECO:0000313" key="3">
    <source>
        <dbReference type="Proteomes" id="UP000762676"/>
    </source>
</evidence>
<gene>
    <name evidence="2" type="ORF">ElyMa_002514400</name>
</gene>
<proteinExistence type="predicted"/>
<sequence>MASRSKTVSVARAKAAARHTKPPNAPPRLDATNLAGLTSLMNIQNLRPNVDLEKAEKSIMGREGASPNNNKTLEVSDPVQLYTKELNELADELGIDFLDSDAPEDADSVAAPTPTSCAPAQSPRNPLRGDAIDSLIGGLDLESGSEGDDADESTDSGPSSDETGSKSGEGEESDGDDKNVGSSDTSSSEGSSAGDESGDGPDSKDSSSGVSAISNLEKNLGIDLGGARRRDKRRRRVYDIPVAAGGARPRLRNLTEEQERRRHINAVMGDMRKETRTSFGVEHERVQDVKASKLEQIGQLRMTLEEEGVDCSGVGAPTMASPVEEIDSVLTILKLKNDRNRYSSLAEEVILGFAEGIETVFDGTREIPVVGWKPDYTGYHNTVNVKLHRMRFETSQVVGNIIEKYHIGPTTRIIMELLPSFFLYPRQQRKQRGAPGLYADFSGRQLPQVSDAGGAYSAIRRADAPDSISTVSNI</sequence>
<feature type="region of interest" description="Disordered" evidence="1">
    <location>
        <begin position="1"/>
        <end position="30"/>
    </location>
</feature>
<protein>
    <submittedName>
        <fullName evidence="2">BA71V-B407L</fullName>
    </submittedName>
</protein>
<feature type="compositionally biased region" description="Acidic residues" evidence="1">
    <location>
        <begin position="95"/>
        <end position="107"/>
    </location>
</feature>
<dbReference type="AlphaFoldDB" id="A0AAV4GSI1"/>
<dbReference type="EMBL" id="BMAT01005152">
    <property type="protein sequence ID" value="GFR88319.1"/>
    <property type="molecule type" value="Genomic_DNA"/>
</dbReference>
<name>A0AAV4GSI1_9GAST</name>
<feature type="region of interest" description="Disordered" evidence="1">
    <location>
        <begin position="95"/>
        <end position="212"/>
    </location>
</feature>
<keyword evidence="3" id="KW-1185">Reference proteome</keyword>
<organism evidence="2 3">
    <name type="scientific">Elysia marginata</name>
    <dbReference type="NCBI Taxonomy" id="1093978"/>
    <lineage>
        <taxon>Eukaryota</taxon>
        <taxon>Metazoa</taxon>
        <taxon>Spiralia</taxon>
        <taxon>Lophotrochozoa</taxon>
        <taxon>Mollusca</taxon>
        <taxon>Gastropoda</taxon>
        <taxon>Heterobranchia</taxon>
        <taxon>Euthyneura</taxon>
        <taxon>Panpulmonata</taxon>
        <taxon>Sacoglossa</taxon>
        <taxon>Placobranchoidea</taxon>
        <taxon>Plakobranchidae</taxon>
        <taxon>Elysia</taxon>
    </lineage>
</organism>